<dbReference type="EMBL" id="DXHX01000172">
    <property type="protein sequence ID" value="HIV75815.1"/>
    <property type="molecule type" value="Genomic_DNA"/>
</dbReference>
<evidence type="ECO:0000313" key="10">
    <source>
        <dbReference type="EMBL" id="HIV75815.1"/>
    </source>
</evidence>
<evidence type="ECO:0000256" key="1">
    <source>
        <dbReference type="ARBA" id="ARBA00004651"/>
    </source>
</evidence>
<dbReference type="Pfam" id="PF04239">
    <property type="entry name" value="DUF421"/>
    <property type="match status" value="1"/>
</dbReference>
<keyword evidence="3" id="KW-1003">Cell membrane</keyword>
<name>A0A9D1PQ47_9BACI</name>
<evidence type="ECO:0000256" key="3">
    <source>
        <dbReference type="ARBA" id="ARBA00022475"/>
    </source>
</evidence>
<keyword evidence="6 7" id="KW-0472">Membrane</keyword>
<reference evidence="10" key="2">
    <citation type="submission" date="2021-04" db="EMBL/GenBank/DDBJ databases">
        <authorList>
            <person name="Gilroy R."/>
        </authorList>
    </citation>
    <scope>NUCLEOTIDE SEQUENCE</scope>
    <source>
        <strain evidence="10">CHK169-2315</strain>
    </source>
</reference>
<evidence type="ECO:0000256" key="4">
    <source>
        <dbReference type="ARBA" id="ARBA00022692"/>
    </source>
</evidence>
<evidence type="ECO:0000256" key="2">
    <source>
        <dbReference type="ARBA" id="ARBA00006448"/>
    </source>
</evidence>
<feature type="transmembrane region" description="Helical" evidence="7">
    <location>
        <begin position="33"/>
        <end position="53"/>
    </location>
</feature>
<evidence type="ECO:0000259" key="8">
    <source>
        <dbReference type="Pfam" id="PF04239"/>
    </source>
</evidence>
<evidence type="ECO:0000256" key="7">
    <source>
        <dbReference type="SAM" id="Phobius"/>
    </source>
</evidence>
<feature type="domain" description="YetF C-terminal" evidence="8">
    <location>
        <begin position="81"/>
        <end position="215"/>
    </location>
</feature>
<organism evidence="10 11">
    <name type="scientific">Candidatus Pseudogracilibacillus intestinigallinarum</name>
    <dbReference type="NCBI Taxonomy" id="2838742"/>
    <lineage>
        <taxon>Bacteria</taxon>
        <taxon>Bacillati</taxon>
        <taxon>Bacillota</taxon>
        <taxon>Bacilli</taxon>
        <taxon>Bacillales</taxon>
        <taxon>Bacillaceae</taxon>
        <taxon>Pseudogracilibacillus</taxon>
    </lineage>
</organism>
<dbReference type="PANTHER" id="PTHR34582">
    <property type="entry name" value="UPF0702 TRANSMEMBRANE PROTEIN YCAP"/>
    <property type="match status" value="1"/>
</dbReference>
<gene>
    <name evidence="10" type="ORF">H9895_12130</name>
</gene>
<dbReference type="AlphaFoldDB" id="A0A9D1PQ47"/>
<reference evidence="10" key="1">
    <citation type="journal article" date="2021" name="PeerJ">
        <title>Extensive microbial diversity within the chicken gut microbiome revealed by metagenomics and culture.</title>
        <authorList>
            <person name="Gilroy R."/>
            <person name="Ravi A."/>
            <person name="Getino M."/>
            <person name="Pursley I."/>
            <person name="Horton D.L."/>
            <person name="Alikhan N.F."/>
            <person name="Baker D."/>
            <person name="Gharbi K."/>
            <person name="Hall N."/>
            <person name="Watson M."/>
            <person name="Adriaenssens E.M."/>
            <person name="Foster-Nyarko E."/>
            <person name="Jarju S."/>
            <person name="Secka A."/>
            <person name="Antonio M."/>
            <person name="Oren A."/>
            <person name="Chaudhuri R.R."/>
            <person name="La Ragione R."/>
            <person name="Hildebrand F."/>
            <person name="Pallen M.J."/>
        </authorList>
    </citation>
    <scope>NUCLEOTIDE SEQUENCE</scope>
    <source>
        <strain evidence="10">CHK169-2315</strain>
    </source>
</reference>
<comment type="subcellular location">
    <subcellularLocation>
        <location evidence="1">Cell membrane</location>
        <topology evidence="1">Multi-pass membrane protein</topology>
    </subcellularLocation>
</comment>
<comment type="caution">
    <text evidence="10">The sequence shown here is derived from an EMBL/GenBank/DDBJ whole genome shotgun (WGS) entry which is preliminary data.</text>
</comment>
<keyword evidence="4 7" id="KW-0812">Transmembrane</keyword>
<comment type="similarity">
    <text evidence="2">Belongs to the UPF0702 family.</text>
</comment>
<dbReference type="Pfam" id="PF20730">
    <property type="entry name" value="YetF_N"/>
    <property type="match status" value="1"/>
</dbReference>
<proteinExistence type="inferred from homology"/>
<sequence>MDNMWPMFYETIFGIFALYVLTRVLGKTQISQLTAFDFIAAIVLGELVGNALFDKKTGLLDIGFVILLWGVILYSIEMVTQKFKRSRFLLEGKPAILIHEGNLVYEELRKNKMDLNEVLQLLRMKDIFSLQEVYYAILETNGELSVLRKAEYESPTKQDLQLPLQQTFVATPVIMDGEIIYDNLKEIDMTEEQLQRSLDQQHQIGKIKDVFYAEFVPGQPLFLLPYHKIKHKDYMKKV</sequence>
<dbReference type="PANTHER" id="PTHR34582:SF5">
    <property type="entry name" value="UPF0702 TRANSMEMBRANE PROTEIN YETF"/>
    <property type="match status" value="1"/>
</dbReference>
<feature type="domain" description="YetF-like N-terminal transmembrane" evidence="9">
    <location>
        <begin position="7"/>
        <end position="78"/>
    </location>
</feature>
<evidence type="ECO:0000256" key="5">
    <source>
        <dbReference type="ARBA" id="ARBA00022989"/>
    </source>
</evidence>
<feature type="transmembrane region" description="Helical" evidence="7">
    <location>
        <begin position="59"/>
        <end position="79"/>
    </location>
</feature>
<dbReference type="InterPro" id="IPR007353">
    <property type="entry name" value="DUF421"/>
</dbReference>
<protein>
    <submittedName>
        <fullName evidence="10">DUF421 domain-containing protein</fullName>
    </submittedName>
</protein>
<dbReference type="GO" id="GO:0005886">
    <property type="term" value="C:plasma membrane"/>
    <property type="evidence" value="ECO:0007669"/>
    <property type="project" value="UniProtKB-SubCell"/>
</dbReference>
<dbReference type="Gene3D" id="3.30.240.20">
    <property type="entry name" value="bsu07140 like domains"/>
    <property type="match status" value="2"/>
</dbReference>
<evidence type="ECO:0000259" key="9">
    <source>
        <dbReference type="Pfam" id="PF20730"/>
    </source>
</evidence>
<feature type="transmembrane region" description="Helical" evidence="7">
    <location>
        <begin position="6"/>
        <end position="26"/>
    </location>
</feature>
<accession>A0A9D1PQ47</accession>
<dbReference type="InterPro" id="IPR048454">
    <property type="entry name" value="YetF_N"/>
</dbReference>
<evidence type="ECO:0000256" key="6">
    <source>
        <dbReference type="ARBA" id="ARBA00023136"/>
    </source>
</evidence>
<dbReference type="InterPro" id="IPR023090">
    <property type="entry name" value="UPF0702_alpha/beta_dom_sf"/>
</dbReference>
<evidence type="ECO:0000313" key="11">
    <source>
        <dbReference type="Proteomes" id="UP000823937"/>
    </source>
</evidence>
<dbReference type="Proteomes" id="UP000823937">
    <property type="component" value="Unassembled WGS sequence"/>
</dbReference>
<keyword evidence="5 7" id="KW-1133">Transmembrane helix</keyword>